<accession>A0ABY3WNI2</accession>
<keyword evidence="3" id="KW-1185">Reference proteome</keyword>
<dbReference type="GO" id="GO:0016829">
    <property type="term" value="F:lyase activity"/>
    <property type="evidence" value="ECO:0007669"/>
    <property type="project" value="UniProtKB-KW"/>
</dbReference>
<proteinExistence type="predicted"/>
<dbReference type="RefSeq" id="WP_242330739.1">
    <property type="nucleotide sequence ID" value="NZ_CP071872.1"/>
</dbReference>
<sequence length="259" mass="28539">MRRRTVRTILGGSGAQRSTGRAPSRLARKRFHALPVAAAAMTLLNASSANAAVIWNGDASNGSGAFGTFLCDAPSYITTPDWGDGRGKIWAVTKKAGSDRCELHNVRLNGTEYAYSPGRAYWFGWESMTSTDNAATVFQWKSQGPTHQQNYPILMAVSESRLKVWYVAPGQVWHDVGSIPWKPQTWHRIELGINVQSGTNGGFEVWLDGQRFVNAGNARTWDDTGNKPRWGTYGSSILNQDSVNWINDLKMGDTRGDVD</sequence>
<dbReference type="Pfam" id="PF14099">
    <property type="entry name" value="Polysacc_lyase"/>
    <property type="match status" value="1"/>
</dbReference>
<keyword evidence="2" id="KW-0456">Lyase</keyword>
<reference evidence="2 3" key="1">
    <citation type="submission" date="2021-03" db="EMBL/GenBank/DDBJ databases">
        <title>Complete genome of Streptomyces formicae strain 1H-GS9 (DSM 100524).</title>
        <authorList>
            <person name="Atanasov K.E."/>
            <person name="Altabella T."/>
            <person name="Ferrer A."/>
        </authorList>
    </citation>
    <scope>NUCLEOTIDE SEQUENCE [LARGE SCALE GENOMIC DNA]</scope>
    <source>
        <strain evidence="2 3">1H-GS9</strain>
    </source>
</reference>
<gene>
    <name evidence="2" type="ORF">J4032_11850</name>
</gene>
<evidence type="ECO:0000313" key="2">
    <source>
        <dbReference type="EMBL" id="UNM12140.1"/>
    </source>
</evidence>
<evidence type="ECO:0000313" key="3">
    <source>
        <dbReference type="Proteomes" id="UP000828924"/>
    </source>
</evidence>
<feature type="region of interest" description="Disordered" evidence="1">
    <location>
        <begin position="1"/>
        <end position="24"/>
    </location>
</feature>
<evidence type="ECO:0000256" key="1">
    <source>
        <dbReference type="SAM" id="MobiDB-lite"/>
    </source>
</evidence>
<organism evidence="2 3">
    <name type="scientific">Streptomyces formicae</name>
    <dbReference type="NCBI Taxonomy" id="1616117"/>
    <lineage>
        <taxon>Bacteria</taxon>
        <taxon>Bacillati</taxon>
        <taxon>Actinomycetota</taxon>
        <taxon>Actinomycetes</taxon>
        <taxon>Kitasatosporales</taxon>
        <taxon>Streptomycetaceae</taxon>
        <taxon>Streptomyces</taxon>
    </lineage>
</organism>
<protein>
    <submittedName>
        <fullName evidence="2">Heparin lyase I family protein</fullName>
    </submittedName>
</protein>
<name>A0ABY3WNI2_9ACTN</name>
<dbReference type="InterPro" id="IPR025975">
    <property type="entry name" value="Polysacc_lyase"/>
</dbReference>
<dbReference type="Gene3D" id="2.60.120.200">
    <property type="match status" value="1"/>
</dbReference>
<dbReference type="Proteomes" id="UP000828924">
    <property type="component" value="Chromosome"/>
</dbReference>
<dbReference type="EMBL" id="CP071872">
    <property type="protein sequence ID" value="UNM12140.1"/>
    <property type="molecule type" value="Genomic_DNA"/>
</dbReference>